<organism evidence="1 2">
    <name type="scientific">Halapricum desulfuricans</name>
    <dbReference type="NCBI Taxonomy" id="2841257"/>
    <lineage>
        <taxon>Archaea</taxon>
        <taxon>Methanobacteriati</taxon>
        <taxon>Methanobacteriota</taxon>
        <taxon>Stenosarchaea group</taxon>
        <taxon>Halobacteria</taxon>
        <taxon>Halobacteriales</taxon>
        <taxon>Haloarculaceae</taxon>
        <taxon>Halapricum</taxon>
    </lineage>
</organism>
<dbReference type="Proteomes" id="UP000663292">
    <property type="component" value="Chromosome"/>
</dbReference>
<dbReference type="GeneID" id="68857439"/>
<dbReference type="Pfam" id="PF23367">
    <property type="entry name" value="DUF7091"/>
    <property type="match status" value="1"/>
</dbReference>
<keyword evidence="2" id="KW-1185">Reference proteome</keyword>
<gene>
    <name evidence="1" type="ORF">HSEST_0799</name>
</gene>
<dbReference type="AlphaFoldDB" id="A0A897NU70"/>
<protein>
    <submittedName>
        <fullName evidence="1">Uncharacterized protein</fullName>
    </submittedName>
</protein>
<dbReference type="EMBL" id="CP064791">
    <property type="protein sequence ID" value="QSG14343.1"/>
    <property type="molecule type" value="Genomic_DNA"/>
</dbReference>
<reference evidence="1 2" key="1">
    <citation type="submission" date="2020-11" db="EMBL/GenBank/DDBJ databases">
        <title>Carbohydrate-dependent, anaerobic sulfur respiration: A novel catabolism in halophilic archaea.</title>
        <authorList>
            <person name="Sorokin D.Y."/>
            <person name="Messina E."/>
            <person name="Smedile F."/>
            <person name="La Cono V."/>
            <person name="Hallsworth J.E."/>
            <person name="Yakimov M.M."/>
        </authorList>
    </citation>
    <scope>NUCLEOTIDE SEQUENCE [LARGE SCALE GENOMIC DNA]</scope>
    <source>
        <strain evidence="1 2">HSR-Est</strain>
    </source>
</reference>
<name>A0A897NU70_9EURY</name>
<evidence type="ECO:0000313" key="1">
    <source>
        <dbReference type="EMBL" id="QSG14343.1"/>
    </source>
</evidence>
<evidence type="ECO:0000313" key="2">
    <source>
        <dbReference type="Proteomes" id="UP000663292"/>
    </source>
</evidence>
<accession>A0A897NU70</accession>
<sequence>MDDDRLARFLRTRVRSAGQQFAQARAAYQRARNAAAVDLPVDEEGNARLVCRRYAERRAVPVDSDGTPSCFESGHPDCEGCREDIREGRIETW</sequence>
<proteinExistence type="predicted"/>
<dbReference type="InterPro" id="IPR055517">
    <property type="entry name" value="DUF7091"/>
</dbReference>
<dbReference type="RefSeq" id="WP_229122281.1">
    <property type="nucleotide sequence ID" value="NZ_CP064791.1"/>
</dbReference>